<evidence type="ECO:0000256" key="1">
    <source>
        <dbReference type="ARBA" id="ARBA00008668"/>
    </source>
</evidence>
<dbReference type="Proteomes" id="UP000245667">
    <property type="component" value="Unassembled WGS sequence"/>
</dbReference>
<dbReference type="PANTHER" id="PTHR43695:SF1">
    <property type="entry name" value="RHAMNOGALACTURONAN ACETYLESTERASE"/>
    <property type="match status" value="1"/>
</dbReference>
<dbReference type="EMBL" id="QGGQ01000001">
    <property type="protein sequence ID" value="PWK26067.1"/>
    <property type="molecule type" value="Genomic_DNA"/>
</dbReference>
<dbReference type="AlphaFoldDB" id="A0A316E5U0"/>
<evidence type="ECO:0000256" key="2">
    <source>
        <dbReference type="ARBA" id="ARBA00022801"/>
    </source>
</evidence>
<keyword evidence="2" id="KW-0378">Hydrolase</keyword>
<protein>
    <submittedName>
        <fullName evidence="4">Lysophospholipase L1-like esterase</fullName>
    </submittedName>
</protein>
<dbReference type="Gene3D" id="3.40.50.1110">
    <property type="entry name" value="SGNH hydrolase"/>
    <property type="match status" value="1"/>
</dbReference>
<dbReference type="CDD" id="cd01821">
    <property type="entry name" value="Rhamnogalacturan_acetylesterase_like"/>
    <property type="match status" value="1"/>
</dbReference>
<dbReference type="InterPro" id="IPR037459">
    <property type="entry name" value="RhgT-like"/>
</dbReference>
<evidence type="ECO:0000259" key="3">
    <source>
        <dbReference type="Pfam" id="PF13472"/>
    </source>
</evidence>
<feature type="domain" description="SGNH hydrolase-type esterase" evidence="3">
    <location>
        <begin position="33"/>
        <end position="228"/>
    </location>
</feature>
<dbReference type="InterPro" id="IPR013830">
    <property type="entry name" value="SGNH_hydro"/>
</dbReference>
<accession>A0A316E5U0</accession>
<organism evidence="4 5">
    <name type="scientific">Maribacter polysiphoniae</name>
    <dbReference type="NCBI Taxonomy" id="429344"/>
    <lineage>
        <taxon>Bacteria</taxon>
        <taxon>Pseudomonadati</taxon>
        <taxon>Bacteroidota</taxon>
        <taxon>Flavobacteriia</taxon>
        <taxon>Flavobacteriales</taxon>
        <taxon>Flavobacteriaceae</taxon>
        <taxon>Maribacter</taxon>
    </lineage>
</organism>
<sequence>MVFEFQEMRVKVFLMVFVFLGAICNAQETTIYCIGDSTMANKDNPNENPERGWAQVLPLFFTKEVKIDNRAVNGRSSKSFINEKRWDSVCKVLKPNDYVFIQFGHNDQKIKDSTRYTNPHTAYRYNLIRFVKETREKGAIPILFSSIARRNFNEFGTLVDTHGEYPMEVRLVAQELKVPFVDLQYLTEELEISYGPEGSKKLHLHFKPGEHPYYPNGKEDNTHLSKKGALLVSGLVIDELISLELPLVDMIKP</sequence>
<reference evidence="4 5" key="1">
    <citation type="submission" date="2018-05" db="EMBL/GenBank/DDBJ databases">
        <title>Genomic Encyclopedia of Archaeal and Bacterial Type Strains, Phase II (KMG-II): from individual species to whole genera.</title>
        <authorList>
            <person name="Goeker M."/>
        </authorList>
    </citation>
    <scope>NUCLEOTIDE SEQUENCE [LARGE SCALE GENOMIC DNA]</scope>
    <source>
        <strain evidence="4 5">DSM 23514</strain>
    </source>
</reference>
<evidence type="ECO:0000313" key="4">
    <source>
        <dbReference type="EMBL" id="PWK26067.1"/>
    </source>
</evidence>
<dbReference type="InterPro" id="IPR036514">
    <property type="entry name" value="SGNH_hydro_sf"/>
</dbReference>
<evidence type="ECO:0000313" key="5">
    <source>
        <dbReference type="Proteomes" id="UP000245667"/>
    </source>
</evidence>
<comment type="similarity">
    <text evidence="1">Belongs to the 'GDSL' lipolytic enzyme family.</text>
</comment>
<proteinExistence type="inferred from homology"/>
<dbReference type="GO" id="GO:0016788">
    <property type="term" value="F:hydrolase activity, acting on ester bonds"/>
    <property type="evidence" value="ECO:0007669"/>
    <property type="project" value="UniProtKB-ARBA"/>
</dbReference>
<name>A0A316E5U0_9FLAO</name>
<dbReference type="Pfam" id="PF13472">
    <property type="entry name" value="Lipase_GDSL_2"/>
    <property type="match status" value="1"/>
</dbReference>
<dbReference type="SUPFAM" id="SSF52266">
    <property type="entry name" value="SGNH hydrolase"/>
    <property type="match status" value="1"/>
</dbReference>
<comment type="caution">
    <text evidence="4">The sequence shown here is derived from an EMBL/GenBank/DDBJ whole genome shotgun (WGS) entry which is preliminary data.</text>
</comment>
<gene>
    <name evidence="4" type="ORF">LX92_00811</name>
</gene>
<dbReference type="PANTHER" id="PTHR43695">
    <property type="entry name" value="PUTATIVE (AFU_ORTHOLOGUE AFUA_2G17250)-RELATED"/>
    <property type="match status" value="1"/>
</dbReference>